<gene>
    <name evidence="1" type="ORF">D3870_17330</name>
</gene>
<evidence type="ECO:0008006" key="3">
    <source>
        <dbReference type="Google" id="ProtNLM"/>
    </source>
</evidence>
<accession>A0A418X558</accession>
<dbReference type="EMBL" id="QYUN01000002">
    <property type="protein sequence ID" value="RJG07521.1"/>
    <property type="molecule type" value="Genomic_DNA"/>
</dbReference>
<evidence type="ECO:0000313" key="1">
    <source>
        <dbReference type="EMBL" id="RJG07521.1"/>
    </source>
</evidence>
<keyword evidence="2" id="KW-1185">Reference proteome</keyword>
<reference evidence="1 2" key="1">
    <citation type="submission" date="2018-09" db="EMBL/GenBank/DDBJ databases">
        <authorList>
            <person name="Zhu H."/>
        </authorList>
    </citation>
    <scope>NUCLEOTIDE SEQUENCE [LARGE SCALE GENOMIC DNA]</scope>
    <source>
        <strain evidence="1 2">K2R10-39</strain>
    </source>
</reference>
<dbReference type="Gene3D" id="1.10.260.40">
    <property type="entry name" value="lambda repressor-like DNA-binding domains"/>
    <property type="match status" value="1"/>
</dbReference>
<dbReference type="InterPro" id="IPR010982">
    <property type="entry name" value="Lambda_DNA-bd_dom_sf"/>
</dbReference>
<sequence length="134" mass="15247">MNPSIEREGFSERLQQALRNADYSPDSPTQLAREFNVRFEGRPITVHAARKWLVGEAIPTQEKLRALAQWLAVPAEWLRFGGAEAEAATHAAGSGSRYEAADVKLLADLQRLDEHHQMIAREFLRMLVRINRKK</sequence>
<dbReference type="RefSeq" id="WP_119741045.1">
    <property type="nucleotide sequence ID" value="NZ_QYUN01000002.1"/>
</dbReference>
<dbReference type="OrthoDB" id="8908960at2"/>
<organism evidence="1 2">
    <name type="scientific">Noviherbaspirillum cavernae</name>
    <dbReference type="NCBI Taxonomy" id="2320862"/>
    <lineage>
        <taxon>Bacteria</taxon>
        <taxon>Pseudomonadati</taxon>
        <taxon>Pseudomonadota</taxon>
        <taxon>Betaproteobacteria</taxon>
        <taxon>Burkholderiales</taxon>
        <taxon>Oxalobacteraceae</taxon>
        <taxon>Noviherbaspirillum</taxon>
    </lineage>
</organism>
<comment type="caution">
    <text evidence="1">The sequence shown here is derived from an EMBL/GenBank/DDBJ whole genome shotgun (WGS) entry which is preliminary data.</text>
</comment>
<dbReference type="GO" id="GO:0003677">
    <property type="term" value="F:DNA binding"/>
    <property type="evidence" value="ECO:0007669"/>
    <property type="project" value="InterPro"/>
</dbReference>
<proteinExistence type="predicted"/>
<dbReference type="AlphaFoldDB" id="A0A418X558"/>
<name>A0A418X558_9BURK</name>
<evidence type="ECO:0000313" key="2">
    <source>
        <dbReference type="Proteomes" id="UP000285190"/>
    </source>
</evidence>
<dbReference type="Proteomes" id="UP000285190">
    <property type="component" value="Unassembled WGS sequence"/>
</dbReference>
<protein>
    <recommendedName>
        <fullName evidence="3">Transcriptional regulator</fullName>
    </recommendedName>
</protein>